<organism evidence="1 2">
    <name type="scientific">Pseudomonas fluorescens</name>
    <dbReference type="NCBI Taxonomy" id="294"/>
    <lineage>
        <taxon>Bacteria</taxon>
        <taxon>Pseudomonadati</taxon>
        <taxon>Pseudomonadota</taxon>
        <taxon>Gammaproteobacteria</taxon>
        <taxon>Pseudomonadales</taxon>
        <taxon>Pseudomonadaceae</taxon>
        <taxon>Pseudomonas</taxon>
    </lineage>
</organism>
<dbReference type="AlphaFoldDB" id="A0A109LFX9"/>
<gene>
    <name evidence="1" type="ORF">PFLmoz3_02923</name>
</gene>
<accession>A0A109LFX9</accession>
<sequence length="141" mass="15658">MAEITRTRRFQNGGCFLSSSLRRWSGVLCILDSGRHHFRPISTRAATRKPAIGENTREAPISTAFCQFTPSARGMSLINALARPTPRIEPIRVWELEAGIPKYQVPRFQVIAAANNEKTIAKPWPVFTLISNSTGSKCTMA</sequence>
<reference evidence="1 2" key="1">
    <citation type="submission" date="2015-05" db="EMBL/GenBank/DDBJ databases">
        <title>A genomic and transcriptomic approach to investigate the blue pigment phenotype in Pseudomonas fluorescens.</title>
        <authorList>
            <person name="Andreani N.A."/>
            <person name="Cardazzo B."/>
        </authorList>
    </citation>
    <scope>NUCLEOTIDE SEQUENCE [LARGE SCALE GENOMIC DNA]</scope>
    <source>
        <strain evidence="1 2">Ps_22</strain>
    </source>
</reference>
<dbReference type="EMBL" id="LCYA01000078">
    <property type="protein sequence ID" value="KWV87077.1"/>
    <property type="molecule type" value="Genomic_DNA"/>
</dbReference>
<proteinExistence type="predicted"/>
<evidence type="ECO:0000313" key="1">
    <source>
        <dbReference type="EMBL" id="KWV87077.1"/>
    </source>
</evidence>
<dbReference type="Proteomes" id="UP000061348">
    <property type="component" value="Unassembled WGS sequence"/>
</dbReference>
<comment type="caution">
    <text evidence="1">The sequence shown here is derived from an EMBL/GenBank/DDBJ whole genome shotgun (WGS) entry which is preliminary data.</text>
</comment>
<evidence type="ECO:0000313" key="2">
    <source>
        <dbReference type="Proteomes" id="UP000061348"/>
    </source>
</evidence>
<protein>
    <submittedName>
        <fullName evidence="1">Uncharacterized protein</fullName>
    </submittedName>
</protein>
<name>A0A109LFX9_PSEFL</name>